<dbReference type="Proteomes" id="UP000295472">
    <property type="component" value="Unassembled WGS sequence"/>
</dbReference>
<gene>
    <name evidence="6" type="ORF">BY453_11758</name>
    <name evidence="7" type="ORF">C7954_11426</name>
    <name evidence="1" type="ORF">C8C78_1615</name>
    <name evidence="2" type="ORF">SAMN04488597_11259</name>
    <name evidence="3" type="ORF">SAMN04488598_11410</name>
    <name evidence="5" type="ORF">SAMN04515652_11410</name>
    <name evidence="4" type="ORF">SAMN04515654_1195</name>
</gene>
<evidence type="ECO:0000313" key="3">
    <source>
        <dbReference type="EMBL" id="SDF51245.1"/>
    </source>
</evidence>
<dbReference type="Proteomes" id="UP000324896">
    <property type="component" value="Unassembled WGS sequence"/>
</dbReference>
<evidence type="ECO:0000313" key="10">
    <source>
        <dbReference type="Proteomes" id="UP000199519"/>
    </source>
</evidence>
<reference evidence="4 9" key="1">
    <citation type="submission" date="2016-10" db="EMBL/GenBank/DDBJ databases">
        <authorList>
            <person name="de Groot N.N."/>
        </authorList>
    </citation>
    <scope>NUCLEOTIDE SEQUENCE [LARGE SCALE GENOMIC DNA]</scope>
    <source>
        <strain evidence="4 9">WG7</strain>
    </source>
</reference>
<dbReference type="Proteomes" id="UP000198612">
    <property type="component" value="Unassembled WGS sequence"/>
</dbReference>
<dbReference type="EMBL" id="SOAA01000017">
    <property type="protein sequence ID" value="TDS29570.1"/>
    <property type="molecule type" value="Genomic_DNA"/>
</dbReference>
<dbReference type="EMBL" id="QICM01000061">
    <property type="protein sequence ID" value="PXV60072.1"/>
    <property type="molecule type" value="Genomic_DNA"/>
</dbReference>
<dbReference type="Proteomes" id="UP000198945">
    <property type="component" value="Unassembled WGS sequence"/>
</dbReference>
<dbReference type="EMBL" id="FOHG01000014">
    <property type="protein sequence ID" value="SES96657.1"/>
    <property type="molecule type" value="Genomic_DNA"/>
</dbReference>
<sequence>MVRMEKEVEFDIEAEQFIARYDSSLDTVKVFVKEEDELIEVVVYDVMWFAWHAYFPETIENLIH</sequence>
<accession>A0A1G6NWK8</accession>
<dbReference type="Proteomes" id="UP000247389">
    <property type="component" value="Unassembled WGS sequence"/>
</dbReference>
<proteinExistence type="predicted"/>
<evidence type="ECO:0000313" key="2">
    <source>
        <dbReference type="EMBL" id="SDC71636.1"/>
    </source>
</evidence>
<evidence type="ECO:0000313" key="8">
    <source>
        <dbReference type="Proteomes" id="UP000198612"/>
    </source>
</evidence>
<reference evidence="8 10" key="2">
    <citation type="submission" date="2016-10" db="EMBL/GenBank/DDBJ databases">
        <authorList>
            <person name="Varghese N."/>
            <person name="Submissions S."/>
        </authorList>
    </citation>
    <scope>NUCLEOTIDE SEQUENCE [LARGE SCALE GENOMIC DNA]</scope>
    <source>
        <strain evidence="2 14">WG10</strain>
        <strain evidence="3 10">WG2</strain>
        <strain evidence="5 8">WG5</strain>
    </source>
</reference>
<dbReference type="EMBL" id="FMYT01000012">
    <property type="protein sequence ID" value="SDC71636.1"/>
    <property type="molecule type" value="Genomic_DNA"/>
</dbReference>
<evidence type="ECO:0000313" key="14">
    <source>
        <dbReference type="Proteomes" id="UP000324896"/>
    </source>
</evidence>
<evidence type="ECO:0000313" key="6">
    <source>
        <dbReference type="EMBL" id="TDS29570.1"/>
    </source>
</evidence>
<evidence type="ECO:0000313" key="13">
    <source>
        <dbReference type="Proteomes" id="UP000295758"/>
    </source>
</evidence>
<dbReference type="OrthoDB" id="9806357at2"/>
<dbReference type="GeneID" id="57012674"/>
<name>A0A1G6NWK8_9FIRM</name>
<dbReference type="Proteomes" id="UP000199519">
    <property type="component" value="Unassembled WGS sequence"/>
</dbReference>
<dbReference type="STRING" id="54121.SAMN04515653_11914"/>
<dbReference type="Proteomes" id="UP000295758">
    <property type="component" value="Unassembled WGS sequence"/>
</dbReference>
<dbReference type="AlphaFoldDB" id="A0A1G6NWK8"/>
<evidence type="ECO:0000313" key="7">
    <source>
        <dbReference type="EMBL" id="TDX43732.1"/>
    </source>
</evidence>
<evidence type="ECO:0000313" key="5">
    <source>
        <dbReference type="EMBL" id="SES96657.1"/>
    </source>
</evidence>
<dbReference type="EMBL" id="FNEH01000019">
    <property type="protein sequence ID" value="SDI89988.1"/>
    <property type="molecule type" value="Genomic_DNA"/>
</dbReference>
<evidence type="ECO:0000313" key="1">
    <source>
        <dbReference type="EMBL" id="PXV60072.1"/>
    </source>
</evidence>
<dbReference type="EMBL" id="FNBJ01000014">
    <property type="protein sequence ID" value="SDF51245.1"/>
    <property type="molecule type" value="Genomic_DNA"/>
</dbReference>
<evidence type="ECO:0000313" key="12">
    <source>
        <dbReference type="Proteomes" id="UP000295472"/>
    </source>
</evidence>
<reference evidence="6 13" key="4">
    <citation type="submission" date="2019-03" db="EMBL/GenBank/DDBJ databases">
        <title>Deep subsurface shale carbon reservoir microbial communities from Ohio and West Virginia, USA.</title>
        <authorList>
            <person name="Wrighton K."/>
        </authorList>
    </citation>
    <scope>NUCLEOTIDE SEQUENCE [LARGE SCALE GENOMIC DNA]</scope>
    <source>
        <strain evidence="6 13">UTICA-S4D12</strain>
    </source>
</reference>
<dbReference type="RefSeq" id="WP_073157628.1">
    <property type="nucleotide sequence ID" value="NZ_FNBJ01000014.1"/>
</dbReference>
<reference evidence="1 11" key="3">
    <citation type="submission" date="2018-04" db="EMBL/GenBank/DDBJ databases">
        <title>Subsurface microbial communities from deep shales in Ohio and West Virginia, USA.</title>
        <authorList>
            <person name="Wrighton K."/>
        </authorList>
    </citation>
    <scope>NUCLEOTIDE SEQUENCE [LARGE SCALE GENOMIC DNA]</scope>
    <source>
        <strain evidence="7 12">DSMZ 11287</strain>
        <strain evidence="1 11">MSL28</strain>
    </source>
</reference>
<evidence type="ECO:0000313" key="11">
    <source>
        <dbReference type="Proteomes" id="UP000247389"/>
    </source>
</evidence>
<keyword evidence="10" id="KW-1185">Reference proteome</keyword>
<evidence type="ECO:0000313" key="9">
    <source>
        <dbReference type="Proteomes" id="UP000198945"/>
    </source>
</evidence>
<dbReference type="EMBL" id="SOEF01000014">
    <property type="protein sequence ID" value="TDX43732.1"/>
    <property type="molecule type" value="Genomic_DNA"/>
</dbReference>
<evidence type="ECO:0000313" key="4">
    <source>
        <dbReference type="EMBL" id="SDI89988.1"/>
    </source>
</evidence>
<organism evidence="2 14">
    <name type="scientific">Halanaerobium congolense</name>
    <dbReference type="NCBI Taxonomy" id="54121"/>
    <lineage>
        <taxon>Bacteria</taxon>
        <taxon>Bacillati</taxon>
        <taxon>Bacillota</taxon>
        <taxon>Clostridia</taxon>
        <taxon>Halanaerobiales</taxon>
        <taxon>Halanaerobiaceae</taxon>
        <taxon>Halanaerobium</taxon>
    </lineage>
</organism>
<protein>
    <submittedName>
        <fullName evidence="1">Uncharacterized protein DUF3179</fullName>
    </submittedName>
</protein>